<gene>
    <name evidence="2" type="ORF">ACFFIA_27250</name>
</gene>
<comment type="caution">
    <text evidence="2">The sequence shown here is derived from an EMBL/GenBank/DDBJ whole genome shotgun (WGS) entry which is preliminary data.</text>
</comment>
<accession>A0ABV6M9M6</accession>
<dbReference type="Proteomes" id="UP001589867">
    <property type="component" value="Unassembled WGS sequence"/>
</dbReference>
<evidence type="ECO:0008006" key="4">
    <source>
        <dbReference type="Google" id="ProtNLM"/>
    </source>
</evidence>
<evidence type="ECO:0000256" key="1">
    <source>
        <dbReference type="SAM" id="Phobius"/>
    </source>
</evidence>
<keyword evidence="3" id="KW-1185">Reference proteome</keyword>
<dbReference type="RefSeq" id="WP_377255615.1">
    <property type="nucleotide sequence ID" value="NZ_JBHLUH010000059.1"/>
</dbReference>
<proteinExistence type="predicted"/>
<keyword evidence="1" id="KW-0472">Membrane</keyword>
<dbReference type="EMBL" id="JBHLUH010000059">
    <property type="protein sequence ID" value="MFC0531346.1"/>
    <property type="molecule type" value="Genomic_DNA"/>
</dbReference>
<reference evidence="2 3" key="1">
    <citation type="submission" date="2024-09" db="EMBL/GenBank/DDBJ databases">
        <authorList>
            <person name="Sun Q."/>
            <person name="Mori K."/>
        </authorList>
    </citation>
    <scope>NUCLEOTIDE SEQUENCE [LARGE SCALE GENOMIC DNA]</scope>
    <source>
        <strain evidence="2 3">TBRC 3947</strain>
    </source>
</reference>
<feature type="transmembrane region" description="Helical" evidence="1">
    <location>
        <begin position="20"/>
        <end position="38"/>
    </location>
</feature>
<sequence length="145" mass="14251">MKVVSPKSPADDAGSDRGAASISILFVALLGLLFAAALHGGGTVLAARAHAAAVAQSAARAGAQQIDLARYRVTGQIRLDHAAAARAAAQFLADAGAAGTIDVVTGTAITVTAVVARRTPALRVVGRPTVTVTATATAVTATGLT</sequence>
<keyword evidence="1" id="KW-0812">Transmembrane</keyword>
<evidence type="ECO:0000313" key="3">
    <source>
        <dbReference type="Proteomes" id="UP001589867"/>
    </source>
</evidence>
<protein>
    <recommendedName>
        <fullName evidence="4">Flp pilus-assembly TadG-like N-terminal domain-containing protein</fullName>
    </recommendedName>
</protein>
<organism evidence="2 3">
    <name type="scientific">Phytohabitans kaempferiae</name>
    <dbReference type="NCBI Taxonomy" id="1620943"/>
    <lineage>
        <taxon>Bacteria</taxon>
        <taxon>Bacillati</taxon>
        <taxon>Actinomycetota</taxon>
        <taxon>Actinomycetes</taxon>
        <taxon>Micromonosporales</taxon>
        <taxon>Micromonosporaceae</taxon>
    </lineage>
</organism>
<evidence type="ECO:0000313" key="2">
    <source>
        <dbReference type="EMBL" id="MFC0531346.1"/>
    </source>
</evidence>
<keyword evidence="1" id="KW-1133">Transmembrane helix</keyword>
<name>A0ABV6M9M6_9ACTN</name>